<organism evidence="2 3">
    <name type="scientific">Thalassiosira pseudonana</name>
    <name type="common">Marine diatom</name>
    <name type="synonym">Cyclotella nana</name>
    <dbReference type="NCBI Taxonomy" id="35128"/>
    <lineage>
        <taxon>Eukaryota</taxon>
        <taxon>Sar</taxon>
        <taxon>Stramenopiles</taxon>
        <taxon>Ochrophyta</taxon>
        <taxon>Bacillariophyta</taxon>
        <taxon>Coscinodiscophyceae</taxon>
        <taxon>Thalassiosirophycidae</taxon>
        <taxon>Thalassiosirales</taxon>
        <taxon>Thalassiosiraceae</taxon>
        <taxon>Thalassiosira</taxon>
    </lineage>
</organism>
<dbReference type="SUPFAM" id="SSF56219">
    <property type="entry name" value="DNase I-like"/>
    <property type="match status" value="1"/>
</dbReference>
<name>B8CFS7_THAPS</name>
<evidence type="ECO:0000313" key="3">
    <source>
        <dbReference type="Proteomes" id="UP000001449"/>
    </source>
</evidence>
<dbReference type="Proteomes" id="UP000001449">
    <property type="component" value="Chromosome 22"/>
</dbReference>
<dbReference type="GO" id="GO:0003676">
    <property type="term" value="F:nucleic acid binding"/>
    <property type="evidence" value="ECO:0007669"/>
    <property type="project" value="InterPro"/>
</dbReference>
<dbReference type="Gene3D" id="3.60.10.10">
    <property type="entry name" value="Endonuclease/exonuclease/phosphatase"/>
    <property type="match status" value="1"/>
</dbReference>
<protein>
    <recommendedName>
        <fullName evidence="4">Reverse transcriptase domain-containing protein</fullName>
    </recommendedName>
</protein>
<dbReference type="Gene3D" id="3.30.420.10">
    <property type="entry name" value="Ribonuclease H-like superfamily/Ribonuclease H"/>
    <property type="match status" value="1"/>
</dbReference>
<dbReference type="PANTHER" id="PTHR33683:SF46">
    <property type="entry name" value="SUSHI DOMAIN-CONTAINING PROTEIN"/>
    <property type="match status" value="1"/>
</dbReference>
<keyword evidence="3" id="KW-1185">Reference proteome</keyword>
<gene>
    <name evidence="2" type="ORF">THAPSDRAFT_11865</name>
</gene>
<dbReference type="PaxDb" id="35128-Thaps11865"/>
<feature type="region of interest" description="Disordered" evidence="1">
    <location>
        <begin position="27"/>
        <end position="47"/>
    </location>
</feature>
<proteinExistence type="predicted"/>
<dbReference type="InterPro" id="IPR036397">
    <property type="entry name" value="RNaseH_sf"/>
</dbReference>
<dbReference type="EMBL" id="CM000653">
    <property type="protein sequence ID" value="EED87683.1"/>
    <property type="molecule type" value="Genomic_DNA"/>
</dbReference>
<accession>B8CFS7</accession>
<evidence type="ECO:0000256" key="1">
    <source>
        <dbReference type="SAM" id="MobiDB-lite"/>
    </source>
</evidence>
<evidence type="ECO:0000313" key="2">
    <source>
        <dbReference type="EMBL" id="EED87683.1"/>
    </source>
</evidence>
<sequence>MSSTARPAPPNPGPDQPRQQYLDTWVIGSPKRNGGGNVEPSGDPLCSRGSTDGILRVAINNINGTTFHQKGFEVAHEIQTIQELGIDIMAMCESNRAWTYKNKQEYERQTHLLWHNTRTVFASCPTGAEGYQPGGNVLNINGPAAGRVKATGTDKWGRFCWMELRGQRDEGWVIISAYRVCQEESHKPGALTAYMQQYTAMLSAGITRPNPRQQILDDLLHLITSKREQGFRPILLMDANEDWVTNSHGKNQLADFMAAANLQDAFYERHQQSPPTYTRGNSRLDYILVDPVALPCIRRVGYLGTHEGNFSDHCLEYVDFDMTTFFRGVTFRPTSIMSREIMLEQADKIESFLSDLRATQNRYMIPERIFRLARRFAMEGPTKTLIASYNSIDTQLTEMTRSAAKKNGRKKFGFMRSPDLCAAGQRLLLGKAMLSCKARGEPFGQGCIRSAEKLGIDLSEFERLTHTKLRAKVTEMRRDLWEVQKECEERRISWLEGLAQDRARAMVKNDWERVMKDMIRKTEERRVNRKLTTVIKGGHAGMNRVQVPHELYHYNHGCFEAYPLDTDGLYFPHHTLKVLPDDASPVEVTKMDHNDRYCITRRIPKPPNGWRDITAPVEVEQQLLWRNKRISTTEPMQSLRRNHGLSNMTNDLLAGQLRVDVEVTETMAAWFKAVAQTDAERHQPPVVGSISTDEYQEMFKAAKERVSSSSSGLHYTLWKAMATDPAMAKFLSIMISLPFIYGFACDRWTNAIDVMLMKKKNNCKIHMLRIIGLLEADLNTALKFFFAKRMMWNAEATGEVSNEQWGGRKNMSSIDAAMLKCLTFESARITGDTIGSIYYDNASCFDRMHPEISNIIARKHNVDTNILKARSIIIHRMRRRVRTSMGTSEEHYGNEDGEDALGGEIQGKGDVPSLWGLQSNTLLKAHQSLCTGLHITNPDRTREMKRNNTAFVDDTDGWASAEFGSMTPIQEVVDRLQHNGQVWNDLTNITGGSIAFHKCKWQLLAWEVVRGELRIVKSTDQRIVLKDNKGGMAVIDFLGPDQPNVGLGYRLCPDGNQTHQLKFVKDAMKEICGALVSAHITQKEALQAMYQRLLPKLDYALHLSHLSERACNDIDVIVNRALLPKLKVNRNMPRDVVYGPLRYGGLGFTDCYTKQSQLQVPYVLKQLRWDKTIGNDMITTLDNIQMASGLVQPLLEYPNPEVDYIDQGFIMSMRKRLSEINASLWVEDCWTPALQRENDTSIMETMVKVKSTLKERRAINQCRIYLQVITIADLADSTGTFIPAGRLTGRWRAYSSLKWPRVAKPSKKAWAVFRRFLRCTFCQDHSPWAGVENSMELTEPLGKWFPVKRHVEFQCYRTSSRLYWRDTVERTSDDGDPEDDRCEDTIAIQVFTEGKTKGYFEYSHDVDEVPLTAHPIAVHKLNDSIWTHRQYRPADLPAQRQYPPGHIIGDTLSGSDLRKLRTGSDGSVIREHQRVAAAWILDGGTGHRLVACVVMANLSSVSSYRAELEGSLRLLHHIEQTGMSTAEIEQWCDNSSAVTAMNEFPNAPGAMLGADADIILAIHKIKQRLSSKFRCQHVYSHQDDPAKMKRIERAKQLAEEKYLRHNPKSRETVPTRVQQRGDEREGDIERNATDTLIENGQTQTRGPSPQLARRDDMNTNAMHHERNIRELAPTELSDEAQLNIACDEYVGDTVAAWSQNRDQPMPQVLEPPYEGSKALLRIGKLWITSDYSKHLHFARRAPFARRYCMRRHKWDGETMSKVDWDAIESHRKTMAFHQVVRSSKIMHGWLPIMHNQGKWGTHITQCPGCACRDETFAHMIQCPHRLMREKRTEILRDVLIQCQKRRIPKRVAQAIREIIGKLFTGESDFASPTHTPSIARAVQAQETIGMLKLLQGFPAIEWRQAMASEGTREHIPRRMRWILGILLNHVIEPLWTTRNHILHKTPNRYNEDDNGKLGERLTWYRENRYQLLPYHQHRLAEHDADDIERMSNAVRREWVRHLDTARAVTHKMYYKISVYSRSAPSPNLRGTPDILDFLSSNLGPGSMVSSSSNSNKQHRQAYATDNFPALYSYQVDLYIEVDQDFVTHHVNMTGAIAYVNALVTAISSIYEEEIDTHLNVIHIALSSVYDDTAAITNTTQAIAKMKATYSNGTWHYNDGSHYPDLHHAFIFRSVGGGIAYLNAVCSSWIGYGVSSGLVGSLAQLQSGEIVVDCSRSWYIVLIPPLGLFTSTVSNIAPSFGGYWNEGDRNNIDNWRNDPDLSTFGTDPKRVAKSMWKFVSARGTCVAPYGTVPNVTCSQNSDCHDGNACTVDTCSGTGQCANTMSGDCCGNFVCEVDESGCSDCGPFQVDTPADCSSQQCYAPHGMMFNVKAVNNVILTSLNVLLYLGTNVVTVYTASGTYKNIKFNSTSWTQIFTQSFSLPDWSLVSINFDDIELSASDIRAFYIATTGQVIATGDDSNPLANDDNLELLNPGWAHLGTNSGITESKL</sequence>
<dbReference type="RefSeq" id="XP_002294903.1">
    <property type="nucleotide sequence ID" value="XM_002294867.1"/>
</dbReference>
<feature type="region of interest" description="Disordered" evidence="1">
    <location>
        <begin position="1606"/>
        <end position="1654"/>
    </location>
</feature>
<dbReference type="GO" id="GO:0008237">
    <property type="term" value="F:metallopeptidase activity"/>
    <property type="evidence" value="ECO:0007669"/>
    <property type="project" value="InterPro"/>
</dbReference>
<feature type="compositionally biased region" description="Basic and acidic residues" evidence="1">
    <location>
        <begin position="1606"/>
        <end position="1632"/>
    </location>
</feature>
<evidence type="ECO:0008006" key="4">
    <source>
        <dbReference type="Google" id="ProtNLM"/>
    </source>
</evidence>
<reference evidence="2 3" key="2">
    <citation type="journal article" date="2008" name="Nature">
        <title>The Phaeodactylum genome reveals the evolutionary history of diatom genomes.</title>
        <authorList>
            <person name="Bowler C."/>
            <person name="Allen A.E."/>
            <person name="Badger J.H."/>
            <person name="Grimwood J."/>
            <person name="Jabbari K."/>
            <person name="Kuo A."/>
            <person name="Maheswari U."/>
            <person name="Martens C."/>
            <person name="Maumus F."/>
            <person name="Otillar R.P."/>
            <person name="Rayko E."/>
            <person name="Salamov A."/>
            <person name="Vandepoele K."/>
            <person name="Beszteri B."/>
            <person name="Gruber A."/>
            <person name="Heijde M."/>
            <person name="Katinka M."/>
            <person name="Mock T."/>
            <person name="Valentin K."/>
            <person name="Verret F."/>
            <person name="Berges J.A."/>
            <person name="Brownlee C."/>
            <person name="Cadoret J.P."/>
            <person name="Chiovitti A."/>
            <person name="Choi C.J."/>
            <person name="Coesel S."/>
            <person name="De Martino A."/>
            <person name="Detter J.C."/>
            <person name="Durkin C."/>
            <person name="Falciatore A."/>
            <person name="Fournet J."/>
            <person name="Haruta M."/>
            <person name="Huysman M.J."/>
            <person name="Jenkins B.D."/>
            <person name="Jiroutova K."/>
            <person name="Jorgensen R.E."/>
            <person name="Joubert Y."/>
            <person name="Kaplan A."/>
            <person name="Kroger N."/>
            <person name="Kroth P.G."/>
            <person name="La Roche J."/>
            <person name="Lindquist E."/>
            <person name="Lommer M."/>
            <person name="Martin-Jezequel V."/>
            <person name="Lopez P.J."/>
            <person name="Lucas S."/>
            <person name="Mangogna M."/>
            <person name="McGinnis K."/>
            <person name="Medlin L.K."/>
            <person name="Montsant A."/>
            <person name="Oudot-Le Secq M.P."/>
            <person name="Napoli C."/>
            <person name="Obornik M."/>
            <person name="Parker M.S."/>
            <person name="Petit J.L."/>
            <person name="Porcel B.M."/>
            <person name="Poulsen N."/>
            <person name="Robison M."/>
            <person name="Rychlewski L."/>
            <person name="Rynearson T.A."/>
            <person name="Schmutz J."/>
            <person name="Shapiro H."/>
            <person name="Siaut M."/>
            <person name="Stanley M."/>
            <person name="Sussman M.R."/>
            <person name="Taylor A.R."/>
            <person name="Vardi A."/>
            <person name="von Dassow P."/>
            <person name="Vyverman W."/>
            <person name="Willis A."/>
            <person name="Wyrwicz L.S."/>
            <person name="Rokhsar D.S."/>
            <person name="Weissenbach J."/>
            <person name="Armbrust E.V."/>
            <person name="Green B.R."/>
            <person name="Van de Peer Y."/>
            <person name="Grigoriev I.V."/>
        </authorList>
    </citation>
    <scope>NUCLEOTIDE SEQUENCE [LARGE SCALE GENOMIC DNA]</scope>
    <source>
        <strain evidence="2 3">CCMP1335</strain>
    </source>
</reference>
<dbReference type="Gene3D" id="3.40.390.10">
    <property type="entry name" value="Collagenase (Catalytic Domain)"/>
    <property type="match status" value="1"/>
</dbReference>
<dbReference type="KEGG" id="tps:THAPSDRAFT_11865"/>
<dbReference type="InterPro" id="IPR036691">
    <property type="entry name" value="Endo/exonu/phosph_ase_sf"/>
</dbReference>
<reference evidence="2 3" key="1">
    <citation type="journal article" date="2004" name="Science">
        <title>The genome of the diatom Thalassiosira pseudonana: ecology, evolution, and metabolism.</title>
        <authorList>
            <person name="Armbrust E.V."/>
            <person name="Berges J.A."/>
            <person name="Bowler C."/>
            <person name="Green B.R."/>
            <person name="Martinez D."/>
            <person name="Putnam N.H."/>
            <person name="Zhou S."/>
            <person name="Allen A.E."/>
            <person name="Apt K.E."/>
            <person name="Bechner M."/>
            <person name="Brzezinski M.A."/>
            <person name="Chaal B.K."/>
            <person name="Chiovitti A."/>
            <person name="Davis A.K."/>
            <person name="Demarest M.S."/>
            <person name="Detter J.C."/>
            <person name="Glavina T."/>
            <person name="Goodstein D."/>
            <person name="Hadi M.Z."/>
            <person name="Hellsten U."/>
            <person name="Hildebrand M."/>
            <person name="Jenkins B.D."/>
            <person name="Jurka J."/>
            <person name="Kapitonov V.V."/>
            <person name="Kroger N."/>
            <person name="Lau W.W."/>
            <person name="Lane T.W."/>
            <person name="Larimer F.W."/>
            <person name="Lippmeier J.C."/>
            <person name="Lucas S."/>
            <person name="Medina M."/>
            <person name="Montsant A."/>
            <person name="Obornik M."/>
            <person name="Parker M.S."/>
            <person name="Palenik B."/>
            <person name="Pazour G.J."/>
            <person name="Richardson P.M."/>
            <person name="Rynearson T.A."/>
            <person name="Saito M.A."/>
            <person name="Schwartz D.C."/>
            <person name="Thamatrakoln K."/>
            <person name="Valentin K."/>
            <person name="Vardi A."/>
            <person name="Wilkerson F.P."/>
            <person name="Rokhsar D.S."/>
        </authorList>
    </citation>
    <scope>NUCLEOTIDE SEQUENCE [LARGE SCALE GENOMIC DNA]</scope>
    <source>
        <strain evidence="2 3">CCMP1335</strain>
    </source>
</reference>
<dbReference type="InParanoid" id="B8CFS7"/>
<dbReference type="SUPFAM" id="SSF55486">
    <property type="entry name" value="Metalloproteases ('zincins'), catalytic domain"/>
    <property type="match status" value="1"/>
</dbReference>
<dbReference type="InterPro" id="IPR024079">
    <property type="entry name" value="MetalloPept_cat_dom_sf"/>
</dbReference>
<dbReference type="PANTHER" id="PTHR33683">
    <property type="entry name" value="1, PUTATIVE-RELATED"/>
    <property type="match status" value="1"/>
</dbReference>
<dbReference type="OMA" id="HENIGRT"/>
<dbReference type="Pfam" id="PF13582">
    <property type="entry name" value="Reprolysin_3"/>
    <property type="match status" value="1"/>
</dbReference>
<dbReference type="HOGENOM" id="CLU_000865_0_0_1"/>
<feature type="compositionally biased region" description="Polar residues" evidence="1">
    <location>
        <begin position="1633"/>
        <end position="1647"/>
    </location>
</feature>
<dbReference type="GeneID" id="7443919"/>